<dbReference type="InterPro" id="IPR050054">
    <property type="entry name" value="UPRTase/APRTase"/>
</dbReference>
<dbReference type="InterPro" id="IPR029057">
    <property type="entry name" value="PRTase-like"/>
</dbReference>
<dbReference type="GO" id="GO:0005737">
    <property type="term" value="C:cytoplasm"/>
    <property type="evidence" value="ECO:0007669"/>
    <property type="project" value="UniProtKB-SubCell"/>
</dbReference>
<comment type="subcellular location">
    <subcellularLocation>
        <location evidence="3 12">Cytoplasm</location>
    </subcellularLocation>
</comment>
<evidence type="ECO:0000256" key="10">
    <source>
        <dbReference type="ARBA" id="ARBA00022679"/>
    </source>
</evidence>
<dbReference type="GO" id="GO:0044209">
    <property type="term" value="P:AMP salvage"/>
    <property type="evidence" value="ECO:0007669"/>
    <property type="project" value="UniProtKB-UniRule"/>
</dbReference>
<dbReference type="HAMAP" id="MF_00004">
    <property type="entry name" value="Aden_phosphoribosyltr"/>
    <property type="match status" value="1"/>
</dbReference>
<evidence type="ECO:0000313" key="15">
    <source>
        <dbReference type="Proteomes" id="UP000076925"/>
    </source>
</evidence>
<dbReference type="NCBIfam" id="NF002636">
    <property type="entry name" value="PRK02304.1-5"/>
    <property type="match status" value="1"/>
</dbReference>
<comment type="function">
    <text evidence="2 12">Catalyzes a salvage reaction resulting in the formation of AMP, that is energically less costly than de novo synthesis.</text>
</comment>
<dbReference type="Proteomes" id="UP000076925">
    <property type="component" value="Unassembled WGS sequence"/>
</dbReference>
<keyword evidence="8 12" id="KW-0963">Cytoplasm</keyword>
<proteinExistence type="inferred from homology"/>
<reference evidence="14 15" key="1">
    <citation type="journal article" date="2013" name="Genome Biol. Evol.">
        <title>Genomes of Stigonematalean cyanobacteria (subsection V) and the evolution of oxygenic photosynthesis from prokaryotes to plastids.</title>
        <authorList>
            <person name="Dagan T."/>
            <person name="Roettger M."/>
            <person name="Stucken K."/>
            <person name="Landan G."/>
            <person name="Koch R."/>
            <person name="Major P."/>
            <person name="Gould S.B."/>
            <person name="Goremykin V.V."/>
            <person name="Rippka R."/>
            <person name="Tandeau de Marsac N."/>
            <person name="Gugger M."/>
            <person name="Lockhart P.J."/>
            <person name="Allen J.F."/>
            <person name="Brune I."/>
            <person name="Maus I."/>
            <person name="Puhler A."/>
            <person name="Martin W.F."/>
        </authorList>
    </citation>
    <scope>NUCLEOTIDE SEQUENCE [LARGE SCALE GENOMIC DNA]</scope>
    <source>
        <strain evidence="14 15">PCC 7110</strain>
    </source>
</reference>
<feature type="domain" description="Phosphoribosyltransferase" evidence="13">
    <location>
        <begin position="30"/>
        <end position="151"/>
    </location>
</feature>
<organism evidence="14 15">
    <name type="scientific">Scytonema hofmannii PCC 7110</name>
    <dbReference type="NCBI Taxonomy" id="128403"/>
    <lineage>
        <taxon>Bacteria</taxon>
        <taxon>Bacillati</taxon>
        <taxon>Cyanobacteriota</taxon>
        <taxon>Cyanophyceae</taxon>
        <taxon>Nostocales</taxon>
        <taxon>Scytonemataceae</taxon>
        <taxon>Scytonema</taxon>
    </lineage>
</organism>
<sequence length="172" mass="18826">MDLKSLIRDIPDFPKPGILFRDITTLLRDPEGLRYTVDLFADQINDANLMADYVVGIESRGFIIGAPLAYKLGAGFIPVRKPGKLPAEVHSIEYALEYGTDCLEIHKDALQSGCRVLVVDDLIATGGTASATAKLVKQIGCELVGFGFIIELRDLQGRKHLPDAPIITLVEY</sequence>
<dbReference type="GO" id="GO:0006168">
    <property type="term" value="P:adenine salvage"/>
    <property type="evidence" value="ECO:0007669"/>
    <property type="project" value="InterPro"/>
</dbReference>
<evidence type="ECO:0000256" key="11">
    <source>
        <dbReference type="ARBA" id="ARBA00022726"/>
    </source>
</evidence>
<dbReference type="NCBIfam" id="TIGR01090">
    <property type="entry name" value="apt"/>
    <property type="match status" value="1"/>
</dbReference>
<evidence type="ECO:0000256" key="3">
    <source>
        <dbReference type="ARBA" id="ARBA00004496"/>
    </source>
</evidence>
<dbReference type="GO" id="GO:0002055">
    <property type="term" value="F:adenine binding"/>
    <property type="evidence" value="ECO:0007669"/>
    <property type="project" value="TreeGrafter"/>
</dbReference>
<evidence type="ECO:0000259" key="13">
    <source>
        <dbReference type="Pfam" id="PF00156"/>
    </source>
</evidence>
<comment type="pathway">
    <text evidence="4 12">Purine metabolism; AMP biosynthesis via salvage pathway; AMP from adenine: step 1/1.</text>
</comment>
<keyword evidence="10 12" id="KW-0808">Transferase</keyword>
<evidence type="ECO:0000256" key="4">
    <source>
        <dbReference type="ARBA" id="ARBA00004659"/>
    </source>
</evidence>
<comment type="subunit">
    <text evidence="6 12">Homodimer.</text>
</comment>
<evidence type="ECO:0000256" key="2">
    <source>
        <dbReference type="ARBA" id="ARBA00003968"/>
    </source>
</evidence>
<evidence type="ECO:0000256" key="9">
    <source>
        <dbReference type="ARBA" id="ARBA00022676"/>
    </source>
</evidence>
<dbReference type="InterPro" id="IPR005764">
    <property type="entry name" value="Ade_phspho_trans"/>
</dbReference>
<dbReference type="GO" id="GO:0006166">
    <property type="term" value="P:purine ribonucleoside salvage"/>
    <property type="evidence" value="ECO:0007669"/>
    <property type="project" value="UniProtKB-UniRule"/>
</dbReference>
<dbReference type="UniPathway" id="UPA00588">
    <property type="reaction ID" value="UER00646"/>
</dbReference>
<evidence type="ECO:0000256" key="1">
    <source>
        <dbReference type="ARBA" id="ARBA00000868"/>
    </source>
</evidence>
<dbReference type="PANTHER" id="PTHR32315">
    <property type="entry name" value="ADENINE PHOSPHORIBOSYLTRANSFERASE"/>
    <property type="match status" value="1"/>
</dbReference>
<dbReference type="EMBL" id="ANNX02000031">
    <property type="protein sequence ID" value="KYC40046.1"/>
    <property type="molecule type" value="Genomic_DNA"/>
</dbReference>
<evidence type="ECO:0000256" key="12">
    <source>
        <dbReference type="HAMAP-Rule" id="MF_00004"/>
    </source>
</evidence>
<dbReference type="SUPFAM" id="SSF53271">
    <property type="entry name" value="PRTase-like"/>
    <property type="match status" value="1"/>
</dbReference>
<dbReference type="Pfam" id="PF00156">
    <property type="entry name" value="Pribosyltran"/>
    <property type="match status" value="1"/>
</dbReference>
<accession>A0A139X5V9</accession>
<dbReference type="RefSeq" id="WP_017747058.1">
    <property type="nucleotide sequence ID" value="NZ_KQ976354.1"/>
</dbReference>
<dbReference type="GO" id="GO:0003999">
    <property type="term" value="F:adenine phosphoribosyltransferase activity"/>
    <property type="evidence" value="ECO:0007669"/>
    <property type="project" value="UniProtKB-UniRule"/>
</dbReference>
<dbReference type="Gene3D" id="3.40.50.2020">
    <property type="match status" value="1"/>
</dbReference>
<evidence type="ECO:0000256" key="6">
    <source>
        <dbReference type="ARBA" id="ARBA00011738"/>
    </source>
</evidence>
<dbReference type="AlphaFoldDB" id="A0A139X5V9"/>
<keyword evidence="9 12" id="KW-0328">Glycosyltransferase</keyword>
<gene>
    <name evidence="12" type="primary">apt</name>
    <name evidence="14" type="ORF">WA1_29250</name>
</gene>
<evidence type="ECO:0000256" key="7">
    <source>
        <dbReference type="ARBA" id="ARBA00011893"/>
    </source>
</evidence>
<dbReference type="EC" id="2.4.2.7" evidence="7 12"/>
<protein>
    <recommendedName>
        <fullName evidence="7 12">Adenine phosphoribosyltransferase</fullName>
        <shortName evidence="12">APRT</shortName>
        <ecNumber evidence="7 12">2.4.2.7</ecNumber>
    </recommendedName>
</protein>
<dbReference type="NCBIfam" id="NF002634">
    <property type="entry name" value="PRK02304.1-3"/>
    <property type="match status" value="1"/>
</dbReference>
<dbReference type="OrthoDB" id="9803963at2"/>
<evidence type="ECO:0000256" key="5">
    <source>
        <dbReference type="ARBA" id="ARBA00008391"/>
    </source>
</evidence>
<dbReference type="FunFam" id="3.40.50.2020:FF:000004">
    <property type="entry name" value="Adenine phosphoribosyltransferase"/>
    <property type="match status" value="1"/>
</dbReference>
<comment type="caution">
    <text evidence="14">The sequence shown here is derived from an EMBL/GenBank/DDBJ whole genome shotgun (WGS) entry which is preliminary data.</text>
</comment>
<dbReference type="GO" id="GO:0016208">
    <property type="term" value="F:AMP binding"/>
    <property type="evidence" value="ECO:0007669"/>
    <property type="project" value="TreeGrafter"/>
</dbReference>
<dbReference type="InterPro" id="IPR000836">
    <property type="entry name" value="PRTase_dom"/>
</dbReference>
<evidence type="ECO:0000313" key="14">
    <source>
        <dbReference type="EMBL" id="KYC40046.1"/>
    </source>
</evidence>
<dbReference type="PANTHER" id="PTHR32315:SF3">
    <property type="entry name" value="ADENINE PHOSPHORIBOSYLTRANSFERASE"/>
    <property type="match status" value="1"/>
</dbReference>
<comment type="similarity">
    <text evidence="5 12">Belongs to the purine/pyrimidine phosphoribosyltransferase family.</text>
</comment>
<comment type="catalytic activity">
    <reaction evidence="1 12">
        <text>AMP + diphosphate = 5-phospho-alpha-D-ribose 1-diphosphate + adenine</text>
        <dbReference type="Rhea" id="RHEA:16609"/>
        <dbReference type="ChEBI" id="CHEBI:16708"/>
        <dbReference type="ChEBI" id="CHEBI:33019"/>
        <dbReference type="ChEBI" id="CHEBI:58017"/>
        <dbReference type="ChEBI" id="CHEBI:456215"/>
        <dbReference type="EC" id="2.4.2.7"/>
    </reaction>
</comment>
<evidence type="ECO:0000256" key="8">
    <source>
        <dbReference type="ARBA" id="ARBA00022490"/>
    </source>
</evidence>
<dbReference type="CDD" id="cd06223">
    <property type="entry name" value="PRTases_typeI"/>
    <property type="match status" value="1"/>
</dbReference>
<name>A0A139X5V9_9CYAN</name>
<keyword evidence="15" id="KW-1185">Reference proteome</keyword>
<keyword evidence="11 12" id="KW-0660">Purine salvage</keyword>
<dbReference type="STRING" id="128403.WA1_29250"/>